<evidence type="ECO:0000313" key="1">
    <source>
        <dbReference type="EMBL" id="AMM45071.1"/>
    </source>
</evidence>
<dbReference type="Proteomes" id="UP000203261">
    <property type="component" value="Segment"/>
</dbReference>
<evidence type="ECO:0000313" key="2">
    <source>
        <dbReference type="Proteomes" id="UP000203261"/>
    </source>
</evidence>
<name>A0A127AZ54_9CAUD</name>
<gene>
    <name evidence="1" type="ORF">SP15_264</name>
</gene>
<keyword evidence="2" id="KW-1185">Reference proteome</keyword>
<organism evidence="1 2">
    <name type="scientific">Bacillus phage SP-15</name>
    <dbReference type="NCBI Taxonomy" id="1792032"/>
    <lineage>
        <taxon>Viruses</taxon>
        <taxon>Duplodnaviria</taxon>
        <taxon>Heunggongvirae</taxon>
        <taxon>Uroviricota</taxon>
        <taxon>Caudoviricetes</taxon>
        <taxon>Thornevirus</taxon>
        <taxon>Thornevirus SP15</taxon>
    </lineage>
</organism>
<reference evidence="1 2" key="1">
    <citation type="submission" date="2015-08" db="EMBL/GenBank/DDBJ databases">
        <authorList>
            <person name="Babu N.S."/>
            <person name="Beckwith C.J."/>
            <person name="Beseler K.G."/>
            <person name="Brison A."/>
            <person name="Carone J.V."/>
            <person name="Caskin T.P."/>
            <person name="Diamond M."/>
            <person name="Durham M.E."/>
            <person name="Foxe J.M."/>
            <person name="Go M."/>
            <person name="Henderson B.A."/>
            <person name="Jones I.B."/>
            <person name="McGettigan J.A."/>
            <person name="Micheletti S.J."/>
            <person name="Nasrallah M.E."/>
            <person name="Ortiz D."/>
            <person name="Piller C.R."/>
            <person name="Privatt S.R."/>
            <person name="Schneider S.L."/>
            <person name="Sharp S."/>
            <person name="Smith T.C."/>
            <person name="Stanton J.D."/>
            <person name="Ullery H.E."/>
            <person name="Wilson R.J."/>
            <person name="Serrano M.G."/>
            <person name="Buck G."/>
            <person name="Lee V."/>
            <person name="Wang Y."/>
            <person name="Carvalho R."/>
            <person name="Voegtly L."/>
            <person name="Shi R."/>
            <person name="Duckworth R."/>
            <person name="Johnson A."/>
            <person name="Loviza R."/>
            <person name="Walstead R."/>
            <person name="Shah Z."/>
            <person name="Kiflezghi M."/>
            <person name="Wade K."/>
            <person name="Ball S.L."/>
            <person name="Bradley K.W."/>
            <person name="Asai D.J."/>
            <person name="Bowman C.A."/>
            <person name="Russell D.A."/>
            <person name="Pope W.H."/>
            <person name="Jacobs-Sera D."/>
            <person name="Hendrix R.W."/>
            <person name="Hatfull G.F."/>
        </authorList>
    </citation>
    <scope>NUCLEOTIDE SEQUENCE [LARGE SCALE GENOMIC DNA]</scope>
</reference>
<dbReference type="KEGG" id="vg:29125439"/>
<proteinExistence type="predicted"/>
<sequence>MSNDTKTFGELFEKVKGDEPYKSESFKIGTTREVPFEDTITRMKSSGSILYRSDGKAEIHRKFFKSLFCKHEMEFVQYSTGGGWMADVYEGVICTKCGRKSIRKV</sequence>
<accession>A0A127AZ54</accession>
<dbReference type="GeneID" id="29125439"/>
<protein>
    <submittedName>
        <fullName evidence="1">Uncharacterized protein</fullName>
    </submittedName>
</protein>
<dbReference type="EMBL" id="KT624200">
    <property type="protein sequence ID" value="AMM45071.1"/>
    <property type="molecule type" value="Genomic_DNA"/>
</dbReference>
<dbReference type="RefSeq" id="YP_009302660.1">
    <property type="nucleotide sequence ID" value="NC_031245.1"/>
</dbReference>